<dbReference type="SMART" id="SM00228">
    <property type="entry name" value="PDZ"/>
    <property type="match status" value="2"/>
</dbReference>
<feature type="signal peptide" evidence="3">
    <location>
        <begin position="1"/>
        <end position="46"/>
    </location>
</feature>
<evidence type="ECO:0000259" key="4">
    <source>
        <dbReference type="PROSITE" id="PS50106"/>
    </source>
</evidence>
<reference evidence="6" key="1">
    <citation type="submission" date="2016-10" db="EMBL/GenBank/DDBJ databases">
        <authorList>
            <person name="Varghese N."/>
            <person name="Submissions S."/>
        </authorList>
    </citation>
    <scope>NUCLEOTIDE SEQUENCE [LARGE SCALE GENOMIC DNA]</scope>
    <source>
        <strain evidence="6">KHC7</strain>
    </source>
</reference>
<dbReference type="PROSITE" id="PS50106">
    <property type="entry name" value="PDZ"/>
    <property type="match status" value="1"/>
</dbReference>
<dbReference type="CDD" id="cd06779">
    <property type="entry name" value="cpPDZ_Deg_HtrA-like"/>
    <property type="match status" value="1"/>
</dbReference>
<dbReference type="AlphaFoldDB" id="A0A1G7IBW7"/>
<keyword evidence="1 5" id="KW-0645">Protease</keyword>
<dbReference type="InterPro" id="IPR051201">
    <property type="entry name" value="Chloro_Bact_Ser_Proteases"/>
</dbReference>
<dbReference type="InterPro" id="IPR001478">
    <property type="entry name" value="PDZ"/>
</dbReference>
<evidence type="ECO:0000313" key="6">
    <source>
        <dbReference type="Proteomes" id="UP000199355"/>
    </source>
</evidence>
<dbReference type="GO" id="GO:0006508">
    <property type="term" value="P:proteolysis"/>
    <property type="evidence" value="ECO:0007669"/>
    <property type="project" value="UniProtKB-KW"/>
</dbReference>
<accession>A0A1G7IBW7</accession>
<dbReference type="Pfam" id="PF17820">
    <property type="entry name" value="PDZ_6"/>
    <property type="match status" value="1"/>
</dbReference>
<dbReference type="GO" id="GO:0004252">
    <property type="term" value="F:serine-type endopeptidase activity"/>
    <property type="evidence" value="ECO:0007669"/>
    <property type="project" value="InterPro"/>
</dbReference>
<evidence type="ECO:0000256" key="3">
    <source>
        <dbReference type="SAM" id="SignalP"/>
    </source>
</evidence>
<dbReference type="InterPro" id="IPR009003">
    <property type="entry name" value="Peptidase_S1_PA"/>
</dbReference>
<dbReference type="EMBL" id="FNBX01000001">
    <property type="protein sequence ID" value="SDF10210.1"/>
    <property type="molecule type" value="Genomic_DNA"/>
</dbReference>
<dbReference type="OrthoDB" id="9758917at2"/>
<dbReference type="Pfam" id="PF13180">
    <property type="entry name" value="PDZ_2"/>
    <property type="match status" value="1"/>
</dbReference>
<feature type="domain" description="PDZ" evidence="4">
    <location>
        <begin position="292"/>
        <end position="371"/>
    </location>
</feature>
<keyword evidence="6" id="KW-1185">Reference proteome</keyword>
<dbReference type="InterPro" id="IPR036034">
    <property type="entry name" value="PDZ_sf"/>
</dbReference>
<dbReference type="STRING" id="571438.SAMN05192586_101232"/>
<dbReference type="InterPro" id="IPR041489">
    <property type="entry name" value="PDZ_6"/>
</dbReference>
<gene>
    <name evidence="5" type="ORF">SAMN05192586_101232</name>
</gene>
<dbReference type="PANTHER" id="PTHR43343">
    <property type="entry name" value="PEPTIDASE S12"/>
    <property type="match status" value="1"/>
</dbReference>
<dbReference type="PRINTS" id="PR00834">
    <property type="entry name" value="PROTEASES2C"/>
</dbReference>
<feature type="chain" id="PRO_5011660714" evidence="3">
    <location>
        <begin position="47"/>
        <end position="471"/>
    </location>
</feature>
<dbReference type="SUPFAM" id="SSF50156">
    <property type="entry name" value="PDZ domain-like"/>
    <property type="match status" value="2"/>
</dbReference>
<organism evidence="5 6">
    <name type="scientific">Desulfovibrio legallii</name>
    <dbReference type="NCBI Taxonomy" id="571438"/>
    <lineage>
        <taxon>Bacteria</taxon>
        <taxon>Pseudomonadati</taxon>
        <taxon>Thermodesulfobacteriota</taxon>
        <taxon>Desulfovibrionia</taxon>
        <taxon>Desulfovibrionales</taxon>
        <taxon>Desulfovibrionaceae</taxon>
        <taxon>Desulfovibrio</taxon>
    </lineage>
</organism>
<evidence type="ECO:0000256" key="1">
    <source>
        <dbReference type="ARBA" id="ARBA00022670"/>
    </source>
</evidence>
<dbReference type="Pfam" id="PF13365">
    <property type="entry name" value="Trypsin_2"/>
    <property type="match status" value="1"/>
</dbReference>
<proteinExistence type="predicted"/>
<sequence length="471" mass="49683">MSRTCAFLPSSPAVPGRHAARCRGGLRLRLLLTALFCFLAAWPAAAAPAPGSPRFTPVVRVVQAVAPAVVNITSTHVVEGRRFSPLEQFFGFGIPGLPGFEEFGGAPRRQKRVSLGSGVIVDGARGLVLTNAHVIAGGDEIMVHLLDGREFAAKVRGADSDFDIAVLELRGARDLPAVRLGDSDDILPGETVVAIGNPFGFNHTVTTGVVSALGRTIRSKNGAFTDLIQTDAAINPGNSGGPLLNLDGVLIGINTAVDARAEGIGFAIPSNKARRVMADLLGRGRVAPLWLGLDLQDVDSRAAMALGLREASGVLVTRVFPDTPAAGAGLTAGDILESVNGAPVRDRRDYADILRNQTAGTPLRLHLRRDGAPLERSVAPAPFTDAAARELMERRWGFDAAQSGRQVRVSRVRQDGPAAFLRQGDVITAVGAAAVHSLEDLLQAFRRERLAGQVLLQVARGGKGYYARLTP</sequence>
<keyword evidence="3" id="KW-0732">Signal</keyword>
<name>A0A1G7IBW7_9BACT</name>
<protein>
    <submittedName>
        <fullName evidence="5">Serine protease, S1-C subfamily, contains C-terminal PDZ domain</fullName>
    </submittedName>
</protein>
<evidence type="ECO:0000313" key="5">
    <source>
        <dbReference type="EMBL" id="SDF10210.1"/>
    </source>
</evidence>
<dbReference type="Gene3D" id="2.30.42.10">
    <property type="match status" value="2"/>
</dbReference>
<dbReference type="Proteomes" id="UP000199355">
    <property type="component" value="Unassembled WGS sequence"/>
</dbReference>
<evidence type="ECO:0000256" key="2">
    <source>
        <dbReference type="ARBA" id="ARBA00022801"/>
    </source>
</evidence>
<keyword evidence="2" id="KW-0378">Hydrolase</keyword>
<dbReference type="InterPro" id="IPR001940">
    <property type="entry name" value="Peptidase_S1C"/>
</dbReference>
<dbReference type="Gene3D" id="2.40.10.120">
    <property type="match status" value="1"/>
</dbReference>
<dbReference type="PANTHER" id="PTHR43343:SF3">
    <property type="entry name" value="PROTEASE DO-LIKE 8, CHLOROPLASTIC"/>
    <property type="match status" value="1"/>
</dbReference>
<dbReference type="RefSeq" id="WP_092152486.1">
    <property type="nucleotide sequence ID" value="NZ_FNBX01000001.1"/>
</dbReference>
<dbReference type="SUPFAM" id="SSF50494">
    <property type="entry name" value="Trypsin-like serine proteases"/>
    <property type="match status" value="1"/>
</dbReference>